<dbReference type="KEGG" id="schv:BRCON_0761"/>
<dbReference type="PANTHER" id="PTHR19375">
    <property type="entry name" value="HEAT SHOCK PROTEIN 70KDA"/>
    <property type="match status" value="1"/>
</dbReference>
<dbReference type="PROSITE" id="PS00329">
    <property type="entry name" value="HSP70_2"/>
    <property type="match status" value="1"/>
</dbReference>
<evidence type="ECO:0000313" key="6">
    <source>
        <dbReference type="EMBL" id="AXA35538.1"/>
    </source>
</evidence>
<dbReference type="Proteomes" id="UP000262583">
    <property type="component" value="Chromosome"/>
</dbReference>
<dbReference type="SUPFAM" id="SSF100920">
    <property type="entry name" value="Heat shock protein 70kD (HSP70), peptide-binding domain"/>
    <property type="match status" value="1"/>
</dbReference>
<gene>
    <name evidence="6" type="ORF">BRCON_0761</name>
</gene>
<dbReference type="GO" id="GO:0140662">
    <property type="term" value="F:ATP-dependent protein folding chaperone"/>
    <property type="evidence" value="ECO:0007669"/>
    <property type="project" value="InterPro"/>
</dbReference>
<evidence type="ECO:0000313" key="7">
    <source>
        <dbReference type="Proteomes" id="UP000262583"/>
    </source>
</evidence>
<dbReference type="InterPro" id="IPR043129">
    <property type="entry name" value="ATPase_NBD"/>
</dbReference>
<dbReference type="Gene3D" id="3.30.420.40">
    <property type="match status" value="2"/>
</dbReference>
<dbReference type="SUPFAM" id="SSF53067">
    <property type="entry name" value="Actin-like ATPase domain"/>
    <property type="match status" value="2"/>
</dbReference>
<dbReference type="Gene3D" id="2.60.34.10">
    <property type="entry name" value="Substrate Binding Domain Of DNAk, Chain A, domain 1"/>
    <property type="match status" value="1"/>
</dbReference>
<dbReference type="GO" id="GO:0005524">
    <property type="term" value="F:ATP binding"/>
    <property type="evidence" value="ECO:0007669"/>
    <property type="project" value="UniProtKB-KW"/>
</dbReference>
<dbReference type="PROSITE" id="PS00297">
    <property type="entry name" value="HSP70_1"/>
    <property type="match status" value="1"/>
</dbReference>
<proteinExistence type="inferred from homology"/>
<dbReference type="NCBIfam" id="NF001413">
    <property type="entry name" value="PRK00290.1"/>
    <property type="match status" value="1"/>
</dbReference>
<organism evidence="6 7">
    <name type="scientific">Sumerlaea chitinivorans</name>
    <dbReference type="NCBI Taxonomy" id="2250252"/>
    <lineage>
        <taxon>Bacteria</taxon>
        <taxon>Candidatus Sumerlaeota</taxon>
        <taxon>Candidatus Sumerlaeia</taxon>
        <taxon>Candidatus Sumerlaeales</taxon>
        <taxon>Candidatus Sumerlaeaceae</taxon>
        <taxon>Candidatus Sumerlaea</taxon>
    </lineage>
</organism>
<dbReference type="InterPro" id="IPR013126">
    <property type="entry name" value="Hsp_70_fam"/>
</dbReference>
<comment type="similarity">
    <text evidence="1 5">Belongs to the heat shock protein 70 family.</text>
</comment>
<evidence type="ECO:0000256" key="2">
    <source>
        <dbReference type="ARBA" id="ARBA00022741"/>
    </source>
</evidence>
<reference evidence="6 7" key="1">
    <citation type="submission" date="2018-05" db="EMBL/GenBank/DDBJ databases">
        <title>A metagenomic window into the 2 km-deep terrestrial subsurface aquifer revealed taxonomically and functionally diverse microbial community comprising novel uncultured bacterial lineages.</title>
        <authorList>
            <person name="Kadnikov V.V."/>
            <person name="Mardanov A.V."/>
            <person name="Beletsky A.V."/>
            <person name="Banks D."/>
            <person name="Pimenov N.V."/>
            <person name="Frank Y.A."/>
            <person name="Karnachuk O.V."/>
            <person name="Ravin N.V."/>
        </authorList>
    </citation>
    <scope>NUCLEOTIDE SEQUENCE [LARGE SCALE GENOMIC DNA]</scope>
    <source>
        <strain evidence="6">BY</strain>
    </source>
</reference>
<keyword evidence="2 5" id="KW-0547">Nucleotide-binding</keyword>
<name>A0A2Z4Y3R7_SUMC1</name>
<dbReference type="FunFam" id="3.90.640.10:FF:000003">
    <property type="entry name" value="Molecular chaperone DnaK"/>
    <property type="match status" value="1"/>
</dbReference>
<keyword evidence="4" id="KW-0143">Chaperone</keyword>
<dbReference type="AlphaFoldDB" id="A0A2Z4Y3R7"/>
<dbReference type="PROSITE" id="PS01036">
    <property type="entry name" value="HSP70_3"/>
    <property type="match status" value="1"/>
</dbReference>
<dbReference type="PRINTS" id="PR00301">
    <property type="entry name" value="HEATSHOCK70"/>
</dbReference>
<keyword evidence="3 5" id="KW-0067">ATP-binding</keyword>
<dbReference type="Gene3D" id="3.90.640.10">
    <property type="entry name" value="Actin, Chain A, domain 4"/>
    <property type="match status" value="1"/>
</dbReference>
<dbReference type="InterPro" id="IPR018181">
    <property type="entry name" value="Heat_shock_70_CS"/>
</dbReference>
<evidence type="ECO:0000256" key="1">
    <source>
        <dbReference type="ARBA" id="ARBA00007381"/>
    </source>
</evidence>
<accession>A0A2Z4Y3R7</accession>
<dbReference type="FunFam" id="3.30.420.40:FF:000004">
    <property type="entry name" value="Molecular chaperone DnaK"/>
    <property type="match status" value="1"/>
</dbReference>
<evidence type="ECO:0000256" key="3">
    <source>
        <dbReference type="ARBA" id="ARBA00022840"/>
    </source>
</evidence>
<dbReference type="CDD" id="cd10234">
    <property type="entry name" value="ASKHA_NBD_HSP70_DnaK-like"/>
    <property type="match status" value="1"/>
</dbReference>
<dbReference type="EMBL" id="CP030759">
    <property type="protein sequence ID" value="AXA35538.1"/>
    <property type="molecule type" value="Genomic_DNA"/>
</dbReference>
<sequence>MERVIGIDLGTTNSVVAYFEQGRPVVIQNATGGKITPSVVWYKSPGEIVVGELAKRQALTNPKQTIRSVKRFMGARFSELGEKRRGITYDLVEGPDDSVLIDVGWCRVTPEEVSAEILKHLKRTAEEFFGEPVDKAVITVPAYFNDNQRAATKRAGELAGLDVLRIINEPTAAALAYGVDRSSEQKIAVFDFGGGTFDVTILEIDKDVFEVKSTRGDTFLGGDNIDDLIVEALISRFRAETGVDLSLDIAALQRLREAAERVKCELSGTTESIASVPFIASGASGPLHLHYSLSREWLNELIRPLFPRLLECCRCALEDARLKRNELSNVLLVGGSTRIPAVQELVKEFFGREPSRTLNPDEAVAIGAAIQGAIISGSLREVLLLDVTPLSLGIETEGGLFSVIIPRNSSIPVAVHKQFTTVRDNQTSVKIHVLQGERRVAAENHSLGWFRLEGITPAPKEIPAIDVCFQIDANGLLHVSATEVTSGISNSITIHSFTQVTPEQAEEMVAAAQAAADQDLLHIRKQALRRMADEIIEGLTRILENQERPLDPLTAQNIRETIFKFDVAFSRGELPEIERAYELLKELGDMFSSRILSQRLETLEDPSAG</sequence>
<dbReference type="Pfam" id="PF00012">
    <property type="entry name" value="HSP70"/>
    <property type="match status" value="1"/>
</dbReference>
<evidence type="ECO:0000256" key="5">
    <source>
        <dbReference type="RuleBase" id="RU003322"/>
    </source>
</evidence>
<evidence type="ECO:0000256" key="4">
    <source>
        <dbReference type="ARBA" id="ARBA00023186"/>
    </source>
</evidence>
<dbReference type="InterPro" id="IPR029047">
    <property type="entry name" value="HSP70_peptide-bd_sf"/>
</dbReference>
<protein>
    <submittedName>
        <fullName evidence="6">Chaperone protein DnaK</fullName>
    </submittedName>
</protein>